<protein>
    <submittedName>
        <fullName evidence="1">Uncharacterized protein</fullName>
    </submittedName>
</protein>
<dbReference type="Proteomes" id="UP000765509">
    <property type="component" value="Unassembled WGS sequence"/>
</dbReference>
<reference evidence="1" key="1">
    <citation type="submission" date="2021-03" db="EMBL/GenBank/DDBJ databases">
        <title>Draft genome sequence of rust myrtle Austropuccinia psidii MF-1, a brazilian biotype.</title>
        <authorList>
            <person name="Quecine M.C."/>
            <person name="Pachon D.M.R."/>
            <person name="Bonatelli M.L."/>
            <person name="Correr F.H."/>
            <person name="Franceschini L.M."/>
            <person name="Leite T.F."/>
            <person name="Margarido G.R.A."/>
            <person name="Almeida C.A."/>
            <person name="Ferrarezi J.A."/>
            <person name="Labate C.A."/>
        </authorList>
    </citation>
    <scope>NUCLEOTIDE SEQUENCE</scope>
    <source>
        <strain evidence="1">MF-1</strain>
    </source>
</reference>
<evidence type="ECO:0000313" key="1">
    <source>
        <dbReference type="EMBL" id="MBW0504455.1"/>
    </source>
</evidence>
<proteinExistence type="predicted"/>
<dbReference type="EMBL" id="AVOT02017948">
    <property type="protein sequence ID" value="MBW0504455.1"/>
    <property type="molecule type" value="Genomic_DNA"/>
</dbReference>
<accession>A0A9Q3DNZ3</accession>
<keyword evidence="2" id="KW-1185">Reference proteome</keyword>
<gene>
    <name evidence="1" type="ORF">O181_044170</name>
</gene>
<sequence length="89" mass="10480">MIQDIVDRVRILYAYGVELKYCDWVTHNWFTLLPALELAYKTSINSSTNRPPAILEKGWNPRLHQDFLRKHFFEIHPTAASFEGMLEKS</sequence>
<dbReference type="AlphaFoldDB" id="A0A9Q3DNZ3"/>
<comment type="caution">
    <text evidence="1">The sequence shown here is derived from an EMBL/GenBank/DDBJ whole genome shotgun (WGS) entry which is preliminary data.</text>
</comment>
<name>A0A9Q3DNZ3_9BASI</name>
<organism evidence="1 2">
    <name type="scientific">Austropuccinia psidii MF-1</name>
    <dbReference type="NCBI Taxonomy" id="1389203"/>
    <lineage>
        <taxon>Eukaryota</taxon>
        <taxon>Fungi</taxon>
        <taxon>Dikarya</taxon>
        <taxon>Basidiomycota</taxon>
        <taxon>Pucciniomycotina</taxon>
        <taxon>Pucciniomycetes</taxon>
        <taxon>Pucciniales</taxon>
        <taxon>Sphaerophragmiaceae</taxon>
        <taxon>Austropuccinia</taxon>
    </lineage>
</organism>
<evidence type="ECO:0000313" key="2">
    <source>
        <dbReference type="Proteomes" id="UP000765509"/>
    </source>
</evidence>
<dbReference type="OrthoDB" id="413122at2759"/>